<accession>A0A2I1BZC8</accession>
<reference evidence="3" key="1">
    <citation type="journal article" date="2018" name="Proc. Natl. Acad. Sci. U.S.A.">
        <title>Linking secondary metabolites to gene clusters through genome sequencing of six diverse Aspergillus species.</title>
        <authorList>
            <person name="Kaerboelling I."/>
            <person name="Vesth T.C."/>
            <person name="Frisvad J.C."/>
            <person name="Nybo J.L."/>
            <person name="Theobald S."/>
            <person name="Kuo A."/>
            <person name="Bowyer P."/>
            <person name="Matsuda Y."/>
            <person name="Mondo S."/>
            <person name="Lyhne E.K."/>
            <person name="Kogle M.E."/>
            <person name="Clum A."/>
            <person name="Lipzen A."/>
            <person name="Salamov A."/>
            <person name="Ngan C.Y."/>
            <person name="Daum C."/>
            <person name="Chiniquy J."/>
            <person name="Barry K."/>
            <person name="LaButti K."/>
            <person name="Haridas S."/>
            <person name="Simmons B.A."/>
            <person name="Magnuson J.K."/>
            <person name="Mortensen U.H."/>
            <person name="Larsen T.O."/>
            <person name="Grigoriev I.V."/>
            <person name="Baker S.E."/>
            <person name="Andersen M.R."/>
        </authorList>
    </citation>
    <scope>NUCLEOTIDE SEQUENCE [LARGE SCALE GENOMIC DNA]</scope>
    <source>
        <strain evidence="3">IBT 16806</strain>
    </source>
</reference>
<evidence type="ECO:0000313" key="2">
    <source>
        <dbReference type="EMBL" id="PKX90728.1"/>
    </source>
</evidence>
<sequence length="97" mass="10029">MKLPVALLACASLLPGALSFSDACRQGLLYCGSTLEKYNGYSSSELIAAISGNLDALVRPQDALFRCKDSSGGIQLSTFCYLGCTNPPNGDTCATGA</sequence>
<dbReference type="OMA" id="CTNPPNG"/>
<feature type="chain" id="PRO_5014154386" evidence="1">
    <location>
        <begin position="20"/>
        <end position="97"/>
    </location>
</feature>
<organism evidence="2 3">
    <name type="scientific">Aspergillus novofumigatus (strain IBT 16806)</name>
    <dbReference type="NCBI Taxonomy" id="1392255"/>
    <lineage>
        <taxon>Eukaryota</taxon>
        <taxon>Fungi</taxon>
        <taxon>Dikarya</taxon>
        <taxon>Ascomycota</taxon>
        <taxon>Pezizomycotina</taxon>
        <taxon>Eurotiomycetes</taxon>
        <taxon>Eurotiomycetidae</taxon>
        <taxon>Eurotiales</taxon>
        <taxon>Aspergillaceae</taxon>
        <taxon>Aspergillus</taxon>
        <taxon>Aspergillus subgen. Fumigati</taxon>
    </lineage>
</organism>
<protein>
    <submittedName>
        <fullName evidence="2">Uncharacterized protein</fullName>
    </submittedName>
</protein>
<comment type="caution">
    <text evidence="2">The sequence shown here is derived from an EMBL/GenBank/DDBJ whole genome shotgun (WGS) entry which is preliminary data.</text>
</comment>
<name>A0A2I1BZC8_ASPN1</name>
<proteinExistence type="predicted"/>
<evidence type="ECO:0000256" key="1">
    <source>
        <dbReference type="SAM" id="SignalP"/>
    </source>
</evidence>
<dbReference type="OrthoDB" id="4246592at2759"/>
<keyword evidence="3" id="KW-1185">Reference proteome</keyword>
<dbReference type="EMBL" id="MSZS01000007">
    <property type="protein sequence ID" value="PKX90728.1"/>
    <property type="molecule type" value="Genomic_DNA"/>
</dbReference>
<dbReference type="VEuPathDB" id="FungiDB:P174DRAFT_376820"/>
<gene>
    <name evidence="2" type="ORF">P174DRAFT_376820</name>
</gene>
<dbReference type="AlphaFoldDB" id="A0A2I1BZC8"/>
<keyword evidence="1" id="KW-0732">Signal</keyword>
<dbReference type="GeneID" id="36530043"/>
<feature type="signal peptide" evidence="1">
    <location>
        <begin position="1"/>
        <end position="19"/>
    </location>
</feature>
<dbReference type="RefSeq" id="XP_024679323.1">
    <property type="nucleotide sequence ID" value="XM_024822717.1"/>
</dbReference>
<evidence type="ECO:0000313" key="3">
    <source>
        <dbReference type="Proteomes" id="UP000234474"/>
    </source>
</evidence>
<dbReference type="Proteomes" id="UP000234474">
    <property type="component" value="Unassembled WGS sequence"/>
</dbReference>